<dbReference type="FunFam" id="1.20.1280.290:FF:000003">
    <property type="entry name" value="Bidirectional sugar transporter SWEET"/>
    <property type="match status" value="1"/>
</dbReference>
<proteinExistence type="inferred from homology"/>
<dbReference type="PANTHER" id="PTHR10791:SF22">
    <property type="entry name" value="BIDIRECTIONAL SUGAR TRANSPORTER SWEET11"/>
    <property type="match status" value="1"/>
</dbReference>
<evidence type="ECO:0000256" key="1">
    <source>
        <dbReference type="ARBA" id="ARBA00004651"/>
    </source>
</evidence>
<protein>
    <recommendedName>
        <fullName evidence="10">Bidirectional sugar transporter SWEET</fullName>
    </recommendedName>
</protein>
<dbReference type="EnsemblPlants" id="Kaladp0068s0104.1.v1.1">
    <property type="protein sequence ID" value="Kaladp0068s0104.1.v1.1"/>
    <property type="gene ID" value="Kaladp0068s0104.v1.1"/>
</dbReference>
<evidence type="ECO:0000256" key="2">
    <source>
        <dbReference type="ARBA" id="ARBA00007809"/>
    </source>
</evidence>
<dbReference type="FunFam" id="1.20.1280.290:FF:000001">
    <property type="entry name" value="Bidirectional sugar transporter SWEET"/>
    <property type="match status" value="1"/>
</dbReference>
<evidence type="ECO:0000256" key="10">
    <source>
        <dbReference type="RuleBase" id="RU910715"/>
    </source>
</evidence>
<feature type="transmembrane region" description="Helical" evidence="10">
    <location>
        <begin position="165"/>
        <end position="187"/>
    </location>
</feature>
<dbReference type="GO" id="GO:0051119">
    <property type="term" value="F:sugar transmembrane transporter activity"/>
    <property type="evidence" value="ECO:0007669"/>
    <property type="project" value="InterPro"/>
</dbReference>
<evidence type="ECO:0000256" key="3">
    <source>
        <dbReference type="ARBA" id="ARBA00022448"/>
    </source>
</evidence>
<keyword evidence="4" id="KW-1003">Cell membrane</keyword>
<keyword evidence="5 10" id="KW-0762">Sugar transport</keyword>
<feature type="transmembrane region" description="Helical" evidence="10">
    <location>
        <begin position="193"/>
        <end position="214"/>
    </location>
</feature>
<organism evidence="11 12">
    <name type="scientific">Kalanchoe fedtschenkoi</name>
    <name type="common">Lavender scallops</name>
    <name type="synonym">South American air plant</name>
    <dbReference type="NCBI Taxonomy" id="63787"/>
    <lineage>
        <taxon>Eukaryota</taxon>
        <taxon>Viridiplantae</taxon>
        <taxon>Streptophyta</taxon>
        <taxon>Embryophyta</taxon>
        <taxon>Tracheophyta</taxon>
        <taxon>Spermatophyta</taxon>
        <taxon>Magnoliopsida</taxon>
        <taxon>eudicotyledons</taxon>
        <taxon>Gunneridae</taxon>
        <taxon>Pentapetalae</taxon>
        <taxon>Saxifragales</taxon>
        <taxon>Crassulaceae</taxon>
        <taxon>Kalanchoe</taxon>
    </lineage>
</organism>
<evidence type="ECO:0000313" key="12">
    <source>
        <dbReference type="Proteomes" id="UP000594263"/>
    </source>
</evidence>
<comment type="similarity">
    <text evidence="2 10">Belongs to the SWEET sugar transporter family.</text>
</comment>
<keyword evidence="9 10" id="KW-0472">Membrane</keyword>
<dbReference type="Pfam" id="PF03083">
    <property type="entry name" value="MtN3_slv"/>
    <property type="match status" value="2"/>
</dbReference>
<keyword evidence="6 10" id="KW-0812">Transmembrane</keyword>
<accession>A0A7N0UII6</accession>
<feature type="transmembrane region" description="Helical" evidence="10">
    <location>
        <begin position="71"/>
        <end position="94"/>
    </location>
</feature>
<evidence type="ECO:0000256" key="4">
    <source>
        <dbReference type="ARBA" id="ARBA00022475"/>
    </source>
</evidence>
<dbReference type="OMA" id="MSCKLQN"/>
<reference evidence="11" key="1">
    <citation type="submission" date="2021-01" db="UniProtKB">
        <authorList>
            <consortium name="EnsemblPlants"/>
        </authorList>
    </citation>
    <scope>IDENTIFICATION</scope>
</reference>
<evidence type="ECO:0000256" key="9">
    <source>
        <dbReference type="ARBA" id="ARBA00023136"/>
    </source>
</evidence>
<dbReference type="InterPro" id="IPR047664">
    <property type="entry name" value="SWEET"/>
</dbReference>
<keyword evidence="8 10" id="KW-1133">Transmembrane helix</keyword>
<dbReference type="PANTHER" id="PTHR10791">
    <property type="entry name" value="RAG1-ACTIVATING PROTEIN 1"/>
    <property type="match status" value="1"/>
</dbReference>
<evidence type="ECO:0000313" key="11">
    <source>
        <dbReference type="EnsemblPlants" id="Kaladp0068s0104.1.v1.1"/>
    </source>
</evidence>
<keyword evidence="12" id="KW-1185">Reference proteome</keyword>
<feature type="transmembrane region" description="Helical" evidence="10">
    <location>
        <begin position="106"/>
        <end position="126"/>
    </location>
</feature>
<feature type="transmembrane region" description="Helical" evidence="10">
    <location>
        <begin position="6"/>
        <end position="27"/>
    </location>
</feature>
<dbReference type="InterPro" id="IPR004316">
    <property type="entry name" value="SWEET_rpt"/>
</dbReference>
<feature type="transmembrane region" description="Helical" evidence="10">
    <location>
        <begin position="132"/>
        <end position="153"/>
    </location>
</feature>
<name>A0A7N0UII6_KALFE</name>
<keyword evidence="7" id="KW-0677">Repeat</keyword>
<dbReference type="GO" id="GO:0005886">
    <property type="term" value="C:plasma membrane"/>
    <property type="evidence" value="ECO:0007669"/>
    <property type="project" value="UniProtKB-SubCell"/>
</dbReference>
<evidence type="ECO:0000256" key="5">
    <source>
        <dbReference type="ARBA" id="ARBA00022597"/>
    </source>
</evidence>
<dbReference type="Proteomes" id="UP000594263">
    <property type="component" value="Unplaced"/>
</dbReference>
<comment type="function">
    <text evidence="10">Mediates both low-affinity uptake and efflux of sugar across the membrane.</text>
</comment>
<evidence type="ECO:0000256" key="6">
    <source>
        <dbReference type="ARBA" id="ARBA00022692"/>
    </source>
</evidence>
<sequence>MAFTISMVQLAFIFGLLGNVISFAVMLSPIPTFYRIWKKKSTEGFQSIPYVVALFSAMLWIYYALHKTDVFLLVTINSVGCVIETVYIAIFITFAAKQARVSTLRLVMGMNLGGFAVIVILSQYLAKGEGRMKLLGWMCVAFSVSVFAAPLSIIRQVIRTKSVEFMPFSLSLTLTVSAVMWGAYGALLKDLYIALPNALGLAFGVIQMGLYLVYRNSKTSAQQHDGVAKLQAIEHIIVEIPKAALMGKLHPDEEDFAIKAAECASDNNDQNQAHKTDCCPAPIIHLSLDLEDVVTTEKADNEEPSYTCNEDFSAVGLESNGQLVNCAA</sequence>
<evidence type="ECO:0000256" key="7">
    <source>
        <dbReference type="ARBA" id="ARBA00022737"/>
    </source>
</evidence>
<keyword evidence="3 10" id="KW-0813">Transport</keyword>
<feature type="transmembrane region" description="Helical" evidence="10">
    <location>
        <begin position="48"/>
        <end position="65"/>
    </location>
</feature>
<dbReference type="Gramene" id="Kaladp0068s0104.1.v1.1">
    <property type="protein sequence ID" value="Kaladp0068s0104.1.v1.1"/>
    <property type="gene ID" value="Kaladp0068s0104.v1.1"/>
</dbReference>
<comment type="subcellular location">
    <subcellularLocation>
        <location evidence="1 10">Cell membrane</location>
        <topology evidence="1 10">Multi-pass membrane protein</topology>
    </subcellularLocation>
</comment>
<evidence type="ECO:0000256" key="8">
    <source>
        <dbReference type="ARBA" id="ARBA00022989"/>
    </source>
</evidence>
<dbReference type="AlphaFoldDB" id="A0A7N0UII6"/>
<dbReference type="Gene3D" id="1.20.1280.290">
    <property type="match status" value="2"/>
</dbReference>